<feature type="domain" description="NAD(P)-binding" evidence="4">
    <location>
        <begin position="9"/>
        <end position="108"/>
    </location>
</feature>
<dbReference type="PANTHER" id="PTHR47706:SF9">
    <property type="entry name" value="NMRA-LIKE DOMAIN-CONTAINING PROTEIN-RELATED"/>
    <property type="match status" value="1"/>
</dbReference>
<gene>
    <name evidence="5" type="ORF">POJ06DRAFT_112745</name>
</gene>
<dbReference type="RefSeq" id="XP_056043015.1">
    <property type="nucleotide sequence ID" value="XM_056184101.1"/>
</dbReference>
<dbReference type="InterPro" id="IPR016040">
    <property type="entry name" value="NAD(P)-bd_dom"/>
</dbReference>
<dbReference type="EMBL" id="JARPMG010000006">
    <property type="protein sequence ID" value="KAJ8099565.1"/>
    <property type="molecule type" value="Genomic_DNA"/>
</dbReference>
<sequence>MTATVGIAGITGKFGHSLASRLPTHSEVAVRDYCYNAGRIPSSLSASPRVEIVERGAFDMEAVRSFVRGCHVVICSYLGDDRLMIGGQKFLIDACEENGVPRYIASDWSLDYTKLEFGQLFVKDPMKHGISRNKKVGQRCPHSGRRIHGRYLQSSLQCVGSSASSALKPPQTTQAALYLSIIFVQACCI</sequence>
<evidence type="ECO:0000256" key="2">
    <source>
        <dbReference type="ARBA" id="ARBA00022857"/>
    </source>
</evidence>
<dbReference type="GeneID" id="80879267"/>
<dbReference type="Pfam" id="PF13460">
    <property type="entry name" value="NAD_binding_10"/>
    <property type="match status" value="1"/>
</dbReference>
<evidence type="ECO:0000313" key="6">
    <source>
        <dbReference type="Proteomes" id="UP001217417"/>
    </source>
</evidence>
<evidence type="ECO:0000256" key="3">
    <source>
        <dbReference type="ARBA" id="ARBA00023002"/>
    </source>
</evidence>
<comment type="similarity">
    <text evidence="1">Belongs to the NmrA-type oxidoreductase family. Isoflavone reductase subfamily.</text>
</comment>
<dbReference type="InterPro" id="IPR051609">
    <property type="entry name" value="NmrA/Isoflavone_reductase-like"/>
</dbReference>
<evidence type="ECO:0000256" key="1">
    <source>
        <dbReference type="ARBA" id="ARBA00005725"/>
    </source>
</evidence>
<dbReference type="AlphaFoldDB" id="A0AAD7VSZ4"/>
<organism evidence="5 6">
    <name type="scientific">Lipomyces tetrasporus</name>
    <dbReference type="NCBI Taxonomy" id="54092"/>
    <lineage>
        <taxon>Eukaryota</taxon>
        <taxon>Fungi</taxon>
        <taxon>Dikarya</taxon>
        <taxon>Ascomycota</taxon>
        <taxon>Saccharomycotina</taxon>
        <taxon>Lipomycetes</taxon>
        <taxon>Lipomycetales</taxon>
        <taxon>Lipomycetaceae</taxon>
        <taxon>Lipomyces</taxon>
    </lineage>
</organism>
<proteinExistence type="inferred from homology"/>
<dbReference type="Gene3D" id="3.40.50.720">
    <property type="entry name" value="NAD(P)-binding Rossmann-like Domain"/>
    <property type="match status" value="1"/>
</dbReference>
<comment type="caution">
    <text evidence="5">The sequence shown here is derived from an EMBL/GenBank/DDBJ whole genome shotgun (WGS) entry which is preliminary data.</text>
</comment>
<keyword evidence="2" id="KW-0521">NADP</keyword>
<dbReference type="Proteomes" id="UP001217417">
    <property type="component" value="Unassembled WGS sequence"/>
</dbReference>
<protein>
    <recommendedName>
        <fullName evidence="4">NAD(P)-binding domain-containing protein</fullName>
    </recommendedName>
</protein>
<dbReference type="InterPro" id="IPR036291">
    <property type="entry name" value="NAD(P)-bd_dom_sf"/>
</dbReference>
<keyword evidence="6" id="KW-1185">Reference proteome</keyword>
<dbReference type="SUPFAM" id="SSF51735">
    <property type="entry name" value="NAD(P)-binding Rossmann-fold domains"/>
    <property type="match status" value="1"/>
</dbReference>
<keyword evidence="3" id="KW-0560">Oxidoreductase</keyword>
<accession>A0AAD7VSZ4</accession>
<dbReference type="GO" id="GO:0016491">
    <property type="term" value="F:oxidoreductase activity"/>
    <property type="evidence" value="ECO:0007669"/>
    <property type="project" value="UniProtKB-KW"/>
</dbReference>
<reference evidence="5" key="1">
    <citation type="submission" date="2023-03" db="EMBL/GenBank/DDBJ databases">
        <title>Near-Complete genome sequence of Lipomyces tetrasporous NRRL Y-64009, an oleaginous yeast capable of growing on lignocellulosic hydrolysates.</title>
        <authorList>
            <consortium name="Lawrence Berkeley National Laboratory"/>
            <person name="Jagtap S.S."/>
            <person name="Liu J.-J."/>
            <person name="Walukiewicz H.E."/>
            <person name="Pangilinan J."/>
            <person name="Lipzen A."/>
            <person name="Ahrendt S."/>
            <person name="Koriabine M."/>
            <person name="Cobaugh K."/>
            <person name="Salamov A."/>
            <person name="Yoshinaga Y."/>
            <person name="Ng V."/>
            <person name="Daum C."/>
            <person name="Grigoriev I.V."/>
            <person name="Slininger P.J."/>
            <person name="Dien B.S."/>
            <person name="Jin Y.-S."/>
            <person name="Rao C.V."/>
        </authorList>
    </citation>
    <scope>NUCLEOTIDE SEQUENCE</scope>
    <source>
        <strain evidence="5">NRRL Y-64009</strain>
    </source>
</reference>
<name>A0AAD7VSZ4_9ASCO</name>
<evidence type="ECO:0000313" key="5">
    <source>
        <dbReference type="EMBL" id="KAJ8099565.1"/>
    </source>
</evidence>
<evidence type="ECO:0000259" key="4">
    <source>
        <dbReference type="Pfam" id="PF13460"/>
    </source>
</evidence>
<dbReference type="PANTHER" id="PTHR47706">
    <property type="entry name" value="NMRA-LIKE FAMILY PROTEIN"/>
    <property type="match status" value="1"/>
</dbReference>